<sequence>MKEKNEPEQISTWGKEDTSVGTKREAAPKIFEEGFTWYAVIGAFFVGFIMMPASIYLGLLIGGGIGSAAQWVTIILFMEIVRRSFGKMKKQEIYILYYIAGGLVGGGPFAGFIWNQYLLQSPAAYGFGIVEYLKAEGVRWIAPFPGSESYAARTFLHKDWLQPVWLMFICSILGRLNWFGGGFFVFKVTSDLEKLPFPMAPVGAEGATALADASGGKRDTWRWNVFSIGAVIGVAFGFIYVFIPAFSTAIFGKTF</sequence>
<keyword evidence="2" id="KW-0812">Transmembrane</keyword>
<dbReference type="EMBL" id="PFMR01000298">
    <property type="protein sequence ID" value="PIZ14860.1"/>
    <property type="molecule type" value="Genomic_DNA"/>
</dbReference>
<keyword evidence="2" id="KW-0472">Membrane</keyword>
<feature type="transmembrane region" description="Helical" evidence="2">
    <location>
        <begin position="59"/>
        <end position="81"/>
    </location>
</feature>
<feature type="transmembrane region" description="Helical" evidence="2">
    <location>
        <begin position="225"/>
        <end position="251"/>
    </location>
</feature>
<feature type="transmembrane region" description="Helical" evidence="2">
    <location>
        <begin position="35"/>
        <end position="53"/>
    </location>
</feature>
<gene>
    <name evidence="3" type="ORF">COY52_10935</name>
</gene>
<evidence type="ECO:0000256" key="1">
    <source>
        <dbReference type="SAM" id="MobiDB-lite"/>
    </source>
</evidence>
<dbReference type="Proteomes" id="UP000229307">
    <property type="component" value="Unassembled WGS sequence"/>
</dbReference>
<dbReference type="AlphaFoldDB" id="A0A2M7S5S2"/>
<reference evidence="4" key="1">
    <citation type="submission" date="2017-09" db="EMBL/GenBank/DDBJ databases">
        <title>Depth-based differentiation of microbial function through sediment-hosted aquifers and enrichment of novel symbionts in the deep terrestrial subsurface.</title>
        <authorList>
            <person name="Probst A.J."/>
            <person name="Ladd B."/>
            <person name="Jarett J.K."/>
            <person name="Geller-Mcgrath D.E."/>
            <person name="Sieber C.M.K."/>
            <person name="Emerson J.B."/>
            <person name="Anantharaman K."/>
            <person name="Thomas B.C."/>
            <person name="Malmstrom R."/>
            <person name="Stieglmeier M."/>
            <person name="Klingl A."/>
            <person name="Woyke T."/>
            <person name="Ryan C.M."/>
            <person name="Banfield J.F."/>
        </authorList>
    </citation>
    <scope>NUCLEOTIDE SEQUENCE [LARGE SCALE GENOMIC DNA]</scope>
</reference>
<evidence type="ECO:0000313" key="3">
    <source>
        <dbReference type="EMBL" id="PIZ14860.1"/>
    </source>
</evidence>
<accession>A0A2M7S5S2</accession>
<evidence type="ECO:0008006" key="5">
    <source>
        <dbReference type="Google" id="ProtNLM"/>
    </source>
</evidence>
<name>A0A2M7S5S2_9BACT</name>
<evidence type="ECO:0000313" key="4">
    <source>
        <dbReference type="Proteomes" id="UP000229307"/>
    </source>
</evidence>
<feature type="transmembrane region" description="Helical" evidence="2">
    <location>
        <begin position="93"/>
        <end position="114"/>
    </location>
</feature>
<keyword evidence="2" id="KW-1133">Transmembrane helix</keyword>
<proteinExistence type="predicted"/>
<feature type="transmembrane region" description="Helical" evidence="2">
    <location>
        <begin position="164"/>
        <end position="186"/>
    </location>
</feature>
<organism evidence="3 4">
    <name type="scientific">Candidatus Desantisbacteria bacterium CG_4_10_14_0_8_um_filter_48_22</name>
    <dbReference type="NCBI Taxonomy" id="1974543"/>
    <lineage>
        <taxon>Bacteria</taxon>
        <taxon>Candidatus Desantisiibacteriota</taxon>
    </lineage>
</organism>
<protein>
    <recommendedName>
        <fullName evidence="5">Peptide transporter</fullName>
    </recommendedName>
</protein>
<evidence type="ECO:0000256" key="2">
    <source>
        <dbReference type="SAM" id="Phobius"/>
    </source>
</evidence>
<comment type="caution">
    <text evidence="3">The sequence shown here is derived from an EMBL/GenBank/DDBJ whole genome shotgun (WGS) entry which is preliminary data.</text>
</comment>
<feature type="region of interest" description="Disordered" evidence="1">
    <location>
        <begin position="1"/>
        <end position="20"/>
    </location>
</feature>